<evidence type="ECO:0000256" key="6">
    <source>
        <dbReference type="SAM" id="SignalP"/>
    </source>
</evidence>
<dbReference type="PANTHER" id="PTHR48222:SF4">
    <property type="entry name" value="PROTEINASE INHIBITOR, PROPEPTIDE"/>
    <property type="match status" value="1"/>
</dbReference>
<dbReference type="AlphaFoldDB" id="A0AAN8VDX9"/>
<reference evidence="8 9" key="1">
    <citation type="submission" date="2023-12" db="EMBL/GenBank/DDBJ databases">
        <title>A high-quality genome assembly for Dillenia turbinata (Dilleniales).</title>
        <authorList>
            <person name="Chanderbali A."/>
        </authorList>
    </citation>
    <scope>NUCLEOTIDE SEQUENCE [LARGE SCALE GENOMIC DNA]</scope>
    <source>
        <strain evidence="8">LSX21</strain>
        <tissue evidence="8">Leaf</tissue>
    </source>
</reference>
<dbReference type="FunFam" id="3.30.70.80:FF:000002">
    <property type="entry name" value="Subtilisin-like protease SBT5.3"/>
    <property type="match status" value="1"/>
</dbReference>
<comment type="similarity">
    <text evidence="1">Belongs to the peptidase S8 family.</text>
</comment>
<evidence type="ECO:0000256" key="3">
    <source>
        <dbReference type="ARBA" id="ARBA00022729"/>
    </source>
</evidence>
<dbReference type="InterPro" id="IPR037045">
    <property type="entry name" value="S8pro/Inhibitor_I9_sf"/>
</dbReference>
<protein>
    <submittedName>
        <fullName evidence="8">Peptidase S8 propeptide/proteinase inhibitor I9</fullName>
    </submittedName>
</protein>
<keyword evidence="5" id="KW-0720">Serine protease</keyword>
<dbReference type="Proteomes" id="UP001370490">
    <property type="component" value="Unassembled WGS sequence"/>
</dbReference>
<dbReference type="GO" id="GO:0004252">
    <property type="term" value="F:serine-type endopeptidase activity"/>
    <property type="evidence" value="ECO:0007669"/>
    <property type="project" value="InterPro"/>
</dbReference>
<keyword evidence="4" id="KW-0378">Hydrolase</keyword>
<feature type="signal peptide" evidence="6">
    <location>
        <begin position="1"/>
        <end position="19"/>
    </location>
</feature>
<dbReference type="InterPro" id="IPR010259">
    <property type="entry name" value="S8pro/Inhibitor_I9"/>
</dbReference>
<keyword evidence="3 6" id="KW-0732">Signal</keyword>
<evidence type="ECO:0000256" key="5">
    <source>
        <dbReference type="ARBA" id="ARBA00022825"/>
    </source>
</evidence>
<dbReference type="PROSITE" id="PS51257">
    <property type="entry name" value="PROKAR_LIPOPROTEIN"/>
    <property type="match status" value="1"/>
</dbReference>
<evidence type="ECO:0000259" key="7">
    <source>
        <dbReference type="Pfam" id="PF05922"/>
    </source>
</evidence>
<dbReference type="PANTHER" id="PTHR48222">
    <property type="entry name" value="PROTEINASE INHIBITOR, PROPEPTIDE"/>
    <property type="match status" value="1"/>
</dbReference>
<accession>A0AAN8VDX9</accession>
<organism evidence="8 9">
    <name type="scientific">Dillenia turbinata</name>
    <dbReference type="NCBI Taxonomy" id="194707"/>
    <lineage>
        <taxon>Eukaryota</taxon>
        <taxon>Viridiplantae</taxon>
        <taxon>Streptophyta</taxon>
        <taxon>Embryophyta</taxon>
        <taxon>Tracheophyta</taxon>
        <taxon>Spermatophyta</taxon>
        <taxon>Magnoliopsida</taxon>
        <taxon>eudicotyledons</taxon>
        <taxon>Gunneridae</taxon>
        <taxon>Pentapetalae</taxon>
        <taxon>Dilleniales</taxon>
        <taxon>Dilleniaceae</taxon>
        <taxon>Dillenia</taxon>
    </lineage>
</organism>
<feature type="domain" description="Inhibitor I9" evidence="7">
    <location>
        <begin position="24"/>
        <end position="102"/>
    </location>
</feature>
<name>A0AAN8VDX9_9MAGN</name>
<evidence type="ECO:0000313" key="8">
    <source>
        <dbReference type="EMBL" id="KAK6932285.1"/>
    </source>
</evidence>
<dbReference type="SUPFAM" id="SSF52743">
    <property type="entry name" value="Subtilisin-like"/>
    <property type="match status" value="1"/>
</dbReference>
<feature type="chain" id="PRO_5042877404" evidence="6">
    <location>
        <begin position="20"/>
        <end position="157"/>
    </location>
</feature>
<comment type="caution">
    <text evidence="8">The sequence shown here is derived from an EMBL/GenBank/DDBJ whole genome shotgun (WGS) entry which is preliminary data.</text>
</comment>
<dbReference type="InterPro" id="IPR036852">
    <property type="entry name" value="Peptidase_S8/S53_dom_sf"/>
</dbReference>
<evidence type="ECO:0000256" key="2">
    <source>
        <dbReference type="ARBA" id="ARBA00022670"/>
    </source>
</evidence>
<evidence type="ECO:0000313" key="9">
    <source>
        <dbReference type="Proteomes" id="UP001370490"/>
    </source>
</evidence>
<evidence type="ECO:0000256" key="1">
    <source>
        <dbReference type="ARBA" id="ARBA00011073"/>
    </source>
</evidence>
<gene>
    <name evidence="8" type="ORF">RJ641_001909</name>
</gene>
<dbReference type="Pfam" id="PF05922">
    <property type="entry name" value="Inhibitor_I9"/>
    <property type="match status" value="1"/>
</dbReference>
<keyword evidence="9" id="KW-1185">Reference proteome</keyword>
<dbReference type="GO" id="GO:0006508">
    <property type="term" value="P:proteolysis"/>
    <property type="evidence" value="ECO:0007669"/>
    <property type="project" value="UniProtKB-KW"/>
</dbReference>
<proteinExistence type="inferred from homology"/>
<dbReference type="Gene3D" id="3.30.70.80">
    <property type="entry name" value="Peptidase S8 propeptide/proteinase inhibitor I9"/>
    <property type="match status" value="1"/>
</dbReference>
<sequence length="157" mass="17844">MKLTFFFPILLLLPLLASCSEKQVYIVYFGEHNGEKEVNEIEETHHSYLSVVKESEVEARESLLYSYKHNINGFSALLTPEEASKLSKLEGVASVFRSRPRKYSLQTTRSWEFVGLLGDDGRAKKNVRGERDVIRKAKFGKDIIVGLLDTGNNSNFI</sequence>
<evidence type="ECO:0000256" key="4">
    <source>
        <dbReference type="ARBA" id="ARBA00022801"/>
    </source>
</evidence>
<keyword evidence="2" id="KW-0645">Protease</keyword>
<dbReference type="EMBL" id="JBAMMX010000010">
    <property type="protein sequence ID" value="KAK6932285.1"/>
    <property type="molecule type" value="Genomic_DNA"/>
</dbReference>